<comment type="subcellular location">
    <subcellularLocation>
        <location evidence="1">Cell membrane</location>
        <topology evidence="1">Peripheral membrane protein</topology>
        <orientation evidence="1">Cytoplasmic side</orientation>
    </subcellularLocation>
</comment>
<protein>
    <submittedName>
        <fullName evidence="6">ABC-2 type transport system ATP-binding protein</fullName>
    </submittedName>
</protein>
<dbReference type="SMART" id="SM00382">
    <property type="entry name" value="AAA"/>
    <property type="match status" value="1"/>
</dbReference>
<dbReference type="InterPro" id="IPR003593">
    <property type="entry name" value="AAA+_ATPase"/>
</dbReference>
<dbReference type="InterPro" id="IPR005894">
    <property type="entry name" value="DrrA"/>
</dbReference>
<dbReference type="PANTHER" id="PTHR43582:SF5">
    <property type="entry name" value="ABC TRANSPORTER"/>
    <property type="match status" value="1"/>
</dbReference>
<evidence type="ECO:0000259" key="5">
    <source>
        <dbReference type="PROSITE" id="PS50893"/>
    </source>
</evidence>
<dbReference type="PROSITE" id="PS50893">
    <property type="entry name" value="ABC_TRANSPORTER_2"/>
    <property type="match status" value="1"/>
</dbReference>
<evidence type="ECO:0000313" key="6">
    <source>
        <dbReference type="EMBL" id="MBG6068123.1"/>
    </source>
</evidence>
<sequence length="312" mass="34254">MTAIAVRNLAKWYSGSIAAVADLTLDVPTGSIFGFLGPNGAGKTTTISMLATLLRPTAGTAEVAGFDIRRHPDDVRRSIGIVFQESTLDPDLSAEENLRFYASLFGIGGRAARGTIADLLTLMDLSDRRKSPIRTFSGGMRRRLEIARALLHAPKVLILDEPTTGLDPQTRILIWDQLRRFRAEYDLTVFMTTHHLEEAEHCDRIAIMDHGDLVTEGTPAELKAVVGDDLVEMRTENDEAAAASIRKQFDLDVVVGDPNLRMRVRDGAALVPQLCAAIPVPVMSVTVRPPSLDDAFLHYTGRTIREEEGPRK</sequence>
<dbReference type="Gene3D" id="3.40.50.300">
    <property type="entry name" value="P-loop containing nucleotide triphosphate hydrolases"/>
    <property type="match status" value="1"/>
</dbReference>
<gene>
    <name evidence="6" type="ORF">IW248_004410</name>
</gene>
<dbReference type="Proteomes" id="UP000614915">
    <property type="component" value="Unassembled WGS sequence"/>
</dbReference>
<dbReference type="Pfam" id="PF00005">
    <property type="entry name" value="ABC_tran"/>
    <property type="match status" value="1"/>
</dbReference>
<evidence type="ECO:0000256" key="4">
    <source>
        <dbReference type="ARBA" id="ARBA00049985"/>
    </source>
</evidence>
<evidence type="ECO:0000256" key="2">
    <source>
        <dbReference type="ARBA" id="ARBA00022741"/>
    </source>
</evidence>
<name>A0ABS0JP83_9ACTN</name>
<comment type="caution">
    <text evidence="6">The sequence shown here is derived from an EMBL/GenBank/DDBJ whole genome shotgun (WGS) entry which is preliminary data.</text>
</comment>
<dbReference type="SUPFAM" id="SSF52540">
    <property type="entry name" value="P-loop containing nucleoside triphosphate hydrolases"/>
    <property type="match status" value="1"/>
</dbReference>
<keyword evidence="3 6" id="KW-0067">ATP-binding</keyword>
<dbReference type="RefSeq" id="WP_196928491.1">
    <property type="nucleotide sequence ID" value="NZ_CP108567.1"/>
</dbReference>
<accession>A0ABS0JP83</accession>
<dbReference type="InterPro" id="IPR017871">
    <property type="entry name" value="ABC_transporter-like_CS"/>
</dbReference>
<evidence type="ECO:0000256" key="1">
    <source>
        <dbReference type="ARBA" id="ARBA00004413"/>
    </source>
</evidence>
<organism evidence="6 7">
    <name type="scientific">Micromonospora ureilytica</name>
    <dbReference type="NCBI Taxonomy" id="709868"/>
    <lineage>
        <taxon>Bacteria</taxon>
        <taxon>Bacillati</taxon>
        <taxon>Actinomycetota</taxon>
        <taxon>Actinomycetes</taxon>
        <taxon>Micromonosporales</taxon>
        <taxon>Micromonosporaceae</taxon>
        <taxon>Micromonospora</taxon>
    </lineage>
</organism>
<keyword evidence="7" id="KW-1185">Reference proteome</keyword>
<dbReference type="InterPro" id="IPR027417">
    <property type="entry name" value="P-loop_NTPase"/>
</dbReference>
<evidence type="ECO:0000313" key="7">
    <source>
        <dbReference type="Proteomes" id="UP000614915"/>
    </source>
</evidence>
<dbReference type="PANTHER" id="PTHR43582">
    <property type="entry name" value="LINEARMYCIN RESISTANCE ATP-BINDING PROTEIN LNRL"/>
    <property type="match status" value="1"/>
</dbReference>
<feature type="domain" description="ABC transporter" evidence="5">
    <location>
        <begin position="4"/>
        <end position="235"/>
    </location>
</feature>
<reference evidence="6 7" key="1">
    <citation type="submission" date="2020-11" db="EMBL/GenBank/DDBJ databases">
        <title>Sequencing the genomes of 1000 actinobacteria strains.</title>
        <authorList>
            <person name="Klenk H.-P."/>
        </authorList>
    </citation>
    <scope>NUCLEOTIDE SEQUENCE [LARGE SCALE GENOMIC DNA]</scope>
    <source>
        <strain evidence="6 7">DSM 101692</strain>
    </source>
</reference>
<keyword evidence="2" id="KW-0547">Nucleotide-binding</keyword>
<dbReference type="GO" id="GO:0005524">
    <property type="term" value="F:ATP binding"/>
    <property type="evidence" value="ECO:0007669"/>
    <property type="project" value="UniProtKB-KW"/>
</dbReference>
<dbReference type="NCBIfam" id="TIGR01188">
    <property type="entry name" value="drrA"/>
    <property type="match status" value="1"/>
</dbReference>
<proteinExistence type="inferred from homology"/>
<comment type="similarity">
    <text evidence="4">Belongs to the ABC transporter superfamily. Drug exporter-1 (DrugE1) (TC 3.A.1.105) family.</text>
</comment>
<dbReference type="EMBL" id="JADOTX010000001">
    <property type="protein sequence ID" value="MBG6068123.1"/>
    <property type="molecule type" value="Genomic_DNA"/>
</dbReference>
<evidence type="ECO:0000256" key="3">
    <source>
        <dbReference type="ARBA" id="ARBA00022840"/>
    </source>
</evidence>
<dbReference type="PROSITE" id="PS00211">
    <property type="entry name" value="ABC_TRANSPORTER_1"/>
    <property type="match status" value="1"/>
</dbReference>
<dbReference type="InterPro" id="IPR003439">
    <property type="entry name" value="ABC_transporter-like_ATP-bd"/>
</dbReference>